<keyword evidence="6" id="KW-0862">Zinc</keyword>
<keyword evidence="7" id="KW-0482">Metalloprotease</keyword>
<keyword evidence="3" id="KW-0645">Protease</keyword>
<protein>
    <recommendedName>
        <fullName evidence="15">Insulin-degrading enzyme-like 1, peroxisomal</fullName>
    </recommendedName>
</protein>
<dbReference type="SUPFAM" id="SSF63411">
    <property type="entry name" value="LuxS/MPP-like metallohydrolase"/>
    <property type="match status" value="4"/>
</dbReference>
<dbReference type="FunFam" id="3.30.830.10:FF:000004">
    <property type="entry name" value="Putative insulin-degrading enzyme"/>
    <property type="match status" value="1"/>
</dbReference>
<reference evidence="13 14" key="1">
    <citation type="journal article" date="2022" name="Cell">
        <title>Repeat-based holocentromeres influence genome architecture and karyotype evolution.</title>
        <authorList>
            <person name="Hofstatter P.G."/>
            <person name="Thangavel G."/>
            <person name="Lux T."/>
            <person name="Neumann P."/>
            <person name="Vondrak T."/>
            <person name="Novak P."/>
            <person name="Zhang M."/>
            <person name="Costa L."/>
            <person name="Castellani M."/>
            <person name="Scott A."/>
            <person name="Toegelov H."/>
            <person name="Fuchs J."/>
            <person name="Mata-Sucre Y."/>
            <person name="Dias Y."/>
            <person name="Vanzela A.L.L."/>
            <person name="Huettel B."/>
            <person name="Almeida C.C.S."/>
            <person name="Simkova H."/>
            <person name="Souza G."/>
            <person name="Pedrosa-Harand A."/>
            <person name="Macas J."/>
            <person name="Mayer K.F.X."/>
            <person name="Houben A."/>
            <person name="Marques A."/>
        </authorList>
    </citation>
    <scope>NUCLEOTIDE SEQUENCE [LARGE SCALE GENOMIC DNA]</scope>
    <source>
        <strain evidence="13">RhyTen1mFocal</strain>
    </source>
</reference>
<evidence type="ECO:0000259" key="12">
    <source>
        <dbReference type="Pfam" id="PF22456"/>
    </source>
</evidence>
<dbReference type="FunFam" id="3.30.830.10:FF:000028">
    <property type="entry name" value="Insulin-degrading enzyme-like 1 peroxisomal"/>
    <property type="match status" value="1"/>
</dbReference>
<dbReference type="Pfam" id="PF00675">
    <property type="entry name" value="Peptidase_M16"/>
    <property type="match status" value="1"/>
</dbReference>
<accession>A0AAD6ERX4</accession>
<gene>
    <name evidence="13" type="ORF">LUZ61_002564</name>
</gene>
<dbReference type="InterPro" id="IPR054734">
    <property type="entry name" value="PqqF-like_C_4"/>
</dbReference>
<evidence type="ECO:0000256" key="5">
    <source>
        <dbReference type="ARBA" id="ARBA00022801"/>
    </source>
</evidence>
<evidence type="ECO:0000256" key="3">
    <source>
        <dbReference type="ARBA" id="ARBA00022670"/>
    </source>
</evidence>
<dbReference type="EMBL" id="JAMRDG010000001">
    <property type="protein sequence ID" value="KAJ3698859.1"/>
    <property type="molecule type" value="Genomic_DNA"/>
</dbReference>
<dbReference type="GO" id="GO:0005739">
    <property type="term" value="C:mitochondrion"/>
    <property type="evidence" value="ECO:0007669"/>
    <property type="project" value="TreeGrafter"/>
</dbReference>
<keyword evidence="14" id="KW-1185">Reference proteome</keyword>
<dbReference type="FunFam" id="3.30.830.10:FF:000005">
    <property type="entry name" value="nardilysin isoform X1"/>
    <property type="match status" value="1"/>
</dbReference>
<evidence type="ECO:0000256" key="1">
    <source>
        <dbReference type="ARBA" id="ARBA00001947"/>
    </source>
</evidence>
<dbReference type="GO" id="GO:0043171">
    <property type="term" value="P:peptide catabolic process"/>
    <property type="evidence" value="ECO:0007669"/>
    <property type="project" value="TreeGrafter"/>
</dbReference>
<dbReference type="PANTHER" id="PTHR43690">
    <property type="entry name" value="NARDILYSIN"/>
    <property type="match status" value="1"/>
</dbReference>
<comment type="cofactor">
    <cofactor evidence="1">
        <name>Zn(2+)</name>
        <dbReference type="ChEBI" id="CHEBI:29105"/>
    </cofactor>
</comment>
<evidence type="ECO:0000256" key="7">
    <source>
        <dbReference type="ARBA" id="ARBA00023049"/>
    </source>
</evidence>
<evidence type="ECO:0000256" key="2">
    <source>
        <dbReference type="ARBA" id="ARBA00007261"/>
    </source>
</evidence>
<keyword evidence="5" id="KW-0378">Hydrolase</keyword>
<comment type="similarity">
    <text evidence="2 8">Belongs to the peptidase M16 family.</text>
</comment>
<evidence type="ECO:0000256" key="4">
    <source>
        <dbReference type="ARBA" id="ARBA00022723"/>
    </source>
</evidence>
<proteinExistence type="inferred from homology"/>
<dbReference type="AlphaFoldDB" id="A0AAD6ERX4"/>
<sequence length="970" mass="111309">MATVSDVQFIRARSDKREYRRVVLPNALQAMLISDSEIDKAAAVMGVSVGAFNDPDGINGLAHFLEHMLFYASEKYPEEDSYSKYITEHGGSTNASTSSERTNYYFDVNVDNLREALDRFAQFFVKPLMSADAVSREINAVDSEHKKNLLSDGSRLNQLQKHLSSKDHPYHKFTTGSLETLDTGPKEKGLDIREELLRFYSENYSANLMQLTVYGKESLDSLQSLVESLFSNVRNTEKRWFKCPGNPCTEEYLQILVKMIPITEGDYLRIVWPTTSGILHYKEAPHRYLAHLIGHEGEGSIFYILKQLGWAMSLMAGEGSDSKEYSFFSISIRLTDEGHNHMEDIVGIVFNYIALLNKLGIHKWIFDEMAAISEIDFNYQDKFQPLNYALFINAMMPLFPPDEWLVGESLPSKFDPILIQKMLHELSPDKVRIFWESKKFEGVTDLAEPWYGTPYSVQKITSDTIKQWMENAPDADLHLPEPNIFIPTDFTLHAPEEEVKFPKIIRTSSFSTLWHKPDRKFLVPKALVIVDFHCPLANYSPEAEVLTSLFVALLRDYLNDYAYDAQIASLSYGIYSTTTGFQVVVTGYNDKMRLLIDAIVMQIAQFEVKPNRFAVFKETYSKDFENFKFSKPCSQATYYLNLMLNDQSWPLIENLEALSSLNADDLSSFVPNLLSRTCLECFMAGNIEAKEAELIVTSIEEILFKSPKSISKPLLPSQYLPMRVVMLESGLKCLYRTKGLNPKDENSAIVQYIQIHQEEALLNVQLELFSLIASQPAFHQLRSVEQLGYITSLSSREDSGIRGLQVIIQSTVKDPDNIDARIDAFFASFESKIYELDDEEYKRNVKALIDLKLEKFKNLWEESWYYWGEIISGTLNFDRFESEVEVLRELKKEDFKNFFNQYIKVDAPKRKTLSVKVFGSNHSAEYEKSSKERDPPQTYLVEDIFSFRRSRPLYGSLKSGPCQIQVMTKS</sequence>
<dbReference type="GO" id="GO:0005829">
    <property type="term" value="C:cytosol"/>
    <property type="evidence" value="ECO:0007669"/>
    <property type="project" value="TreeGrafter"/>
</dbReference>
<dbReference type="Pfam" id="PF22456">
    <property type="entry name" value="PqqF-like_C_4"/>
    <property type="match status" value="1"/>
</dbReference>
<feature type="domain" description="Peptidase M16 N-terminal" evidence="9">
    <location>
        <begin position="32"/>
        <end position="164"/>
    </location>
</feature>
<dbReference type="Pfam" id="PF16187">
    <property type="entry name" value="Peptidase_M16_M"/>
    <property type="match status" value="1"/>
</dbReference>
<keyword evidence="4" id="KW-0479">Metal-binding</keyword>
<organism evidence="13 14">
    <name type="scientific">Rhynchospora tenuis</name>
    <dbReference type="NCBI Taxonomy" id="198213"/>
    <lineage>
        <taxon>Eukaryota</taxon>
        <taxon>Viridiplantae</taxon>
        <taxon>Streptophyta</taxon>
        <taxon>Embryophyta</taxon>
        <taxon>Tracheophyta</taxon>
        <taxon>Spermatophyta</taxon>
        <taxon>Magnoliopsida</taxon>
        <taxon>Liliopsida</taxon>
        <taxon>Poales</taxon>
        <taxon>Cyperaceae</taxon>
        <taxon>Cyperoideae</taxon>
        <taxon>Rhynchosporeae</taxon>
        <taxon>Rhynchospora</taxon>
    </lineage>
</organism>
<name>A0AAD6ERX4_9POAL</name>
<dbReference type="InterPro" id="IPR011765">
    <property type="entry name" value="Pept_M16_N"/>
</dbReference>
<evidence type="ECO:0008006" key="15">
    <source>
        <dbReference type="Google" id="ProtNLM"/>
    </source>
</evidence>
<evidence type="ECO:0000313" key="13">
    <source>
        <dbReference type="EMBL" id="KAJ3698859.1"/>
    </source>
</evidence>
<dbReference type="GO" id="GO:0046872">
    <property type="term" value="F:metal ion binding"/>
    <property type="evidence" value="ECO:0007669"/>
    <property type="project" value="UniProtKB-KW"/>
</dbReference>
<dbReference type="FunFam" id="3.30.830.10:FF:000003">
    <property type="entry name" value="Insulin-degrading enzyme"/>
    <property type="match status" value="1"/>
</dbReference>
<dbReference type="InterPro" id="IPR001431">
    <property type="entry name" value="Pept_M16_Zn_BS"/>
</dbReference>
<evidence type="ECO:0000313" key="14">
    <source>
        <dbReference type="Proteomes" id="UP001210211"/>
    </source>
</evidence>
<dbReference type="PANTHER" id="PTHR43690:SF7">
    <property type="entry name" value="OS01G0779100 PROTEIN"/>
    <property type="match status" value="1"/>
</dbReference>
<dbReference type="PROSITE" id="PS00143">
    <property type="entry name" value="INSULINASE"/>
    <property type="match status" value="1"/>
</dbReference>
<dbReference type="Proteomes" id="UP001210211">
    <property type="component" value="Unassembled WGS sequence"/>
</dbReference>
<feature type="domain" description="Peptidase M16 middle/third" evidence="11">
    <location>
        <begin position="377"/>
        <end position="657"/>
    </location>
</feature>
<dbReference type="GO" id="GO:0051603">
    <property type="term" value="P:proteolysis involved in protein catabolic process"/>
    <property type="evidence" value="ECO:0007669"/>
    <property type="project" value="TreeGrafter"/>
</dbReference>
<dbReference type="InterPro" id="IPR032632">
    <property type="entry name" value="Peptidase_M16_M"/>
</dbReference>
<evidence type="ECO:0000256" key="6">
    <source>
        <dbReference type="ARBA" id="ARBA00022833"/>
    </source>
</evidence>
<dbReference type="GO" id="GO:0004222">
    <property type="term" value="F:metalloendopeptidase activity"/>
    <property type="evidence" value="ECO:0007669"/>
    <property type="project" value="InterPro"/>
</dbReference>
<feature type="domain" description="Coenzyme PQQ synthesis protein F-like C-terminal lobe" evidence="12">
    <location>
        <begin position="770"/>
        <end position="867"/>
    </location>
</feature>
<dbReference type="InterPro" id="IPR007863">
    <property type="entry name" value="Peptidase_M16_C"/>
</dbReference>
<feature type="domain" description="Peptidase M16 C-terminal" evidence="10">
    <location>
        <begin position="193"/>
        <end position="369"/>
    </location>
</feature>
<evidence type="ECO:0000259" key="11">
    <source>
        <dbReference type="Pfam" id="PF16187"/>
    </source>
</evidence>
<dbReference type="InterPro" id="IPR011249">
    <property type="entry name" value="Metalloenz_LuxS/M16"/>
</dbReference>
<dbReference type="Pfam" id="PF05193">
    <property type="entry name" value="Peptidase_M16_C"/>
    <property type="match status" value="1"/>
</dbReference>
<evidence type="ECO:0000259" key="9">
    <source>
        <dbReference type="Pfam" id="PF00675"/>
    </source>
</evidence>
<dbReference type="Gene3D" id="3.30.830.10">
    <property type="entry name" value="Metalloenzyme, LuxS/M16 peptidase-like"/>
    <property type="match status" value="4"/>
</dbReference>
<evidence type="ECO:0000259" key="10">
    <source>
        <dbReference type="Pfam" id="PF05193"/>
    </source>
</evidence>
<dbReference type="InterPro" id="IPR050626">
    <property type="entry name" value="Peptidase_M16"/>
</dbReference>
<comment type="caution">
    <text evidence="13">The sequence shown here is derived from an EMBL/GenBank/DDBJ whole genome shotgun (WGS) entry which is preliminary data.</text>
</comment>
<evidence type="ECO:0000256" key="8">
    <source>
        <dbReference type="RuleBase" id="RU004447"/>
    </source>
</evidence>